<feature type="compositionally biased region" description="Basic residues" evidence="1">
    <location>
        <begin position="748"/>
        <end position="765"/>
    </location>
</feature>
<dbReference type="Proteomes" id="UP000076738">
    <property type="component" value="Unassembled WGS sequence"/>
</dbReference>
<feature type="region of interest" description="Disordered" evidence="1">
    <location>
        <begin position="880"/>
        <end position="899"/>
    </location>
</feature>
<reference evidence="2 3" key="1">
    <citation type="journal article" date="2016" name="Mol. Biol. Evol.">
        <title>Comparative Genomics of Early-Diverging Mushroom-Forming Fungi Provides Insights into the Origins of Lignocellulose Decay Capabilities.</title>
        <authorList>
            <person name="Nagy L.G."/>
            <person name="Riley R."/>
            <person name="Tritt A."/>
            <person name="Adam C."/>
            <person name="Daum C."/>
            <person name="Floudas D."/>
            <person name="Sun H."/>
            <person name="Yadav J.S."/>
            <person name="Pangilinan J."/>
            <person name="Larsson K.H."/>
            <person name="Matsuura K."/>
            <person name="Barry K."/>
            <person name="Labutti K."/>
            <person name="Kuo R."/>
            <person name="Ohm R.A."/>
            <person name="Bhattacharya S.S."/>
            <person name="Shirouzu T."/>
            <person name="Yoshinaga Y."/>
            <person name="Martin F.M."/>
            <person name="Grigoriev I.V."/>
            <person name="Hibbett D.S."/>
        </authorList>
    </citation>
    <scope>NUCLEOTIDE SEQUENCE [LARGE SCALE GENOMIC DNA]</scope>
    <source>
        <strain evidence="2 3">TUFC12733</strain>
    </source>
</reference>
<proteinExistence type="predicted"/>
<accession>A0A167MZC8</accession>
<feature type="compositionally biased region" description="Acidic residues" evidence="1">
    <location>
        <begin position="714"/>
        <end position="732"/>
    </location>
</feature>
<evidence type="ECO:0000313" key="2">
    <source>
        <dbReference type="EMBL" id="KZO97197.1"/>
    </source>
</evidence>
<feature type="region of interest" description="Disordered" evidence="1">
    <location>
        <begin position="1"/>
        <end position="42"/>
    </location>
</feature>
<keyword evidence="3" id="KW-1185">Reference proteome</keyword>
<sequence>MAGTRARKRKAHFGPTAGDLKRKVAARKRHADRALEQDGMNEGDRMGPLNWVLMDVFPQEDPNAGIEASWEQNGVLFELMDPNTEIVYARWAEAIQKPGMSAAYLNDKLGKMRGKKFLEDTIANREKKDNEENKEYEVEAIHGHAWDHEMECPVYAVSWVEETRDADLEARLKAGRFLTYARPVDSQHTEAGSVLQHTWRVFHDELQRKCKRLLYDYWADIEEEDYGLCDQHARRAMAFEHHQSFNAVLRDDRPSRDKYSTPAQTRGSFCRVCHNTCPRNCMTTCIECGFPFCVDSPIAAGCAHLTLKDVKKLKGVKCLMCYFAAHEKPPYSFDGPPSKWDNKAPNKVPVLLLSLHWKEPGAGHSMSAMSGDSVRAHLGGLFVEDGREHHNYQYVDVAMSSAKTTYTSSFKQGTVDDYKDVQAIVHEAILQMQFLHQKNFRIVALIDVHSDAEDGLLQVSFDKKKTGGTIPKIVVQYLLGQNDPQSICQESLCLLLTCRGALDHTPQEIDFLTSIFHDVLAFTAPKFNPQHLTEAFLLPFSRHFFTANRNVKDATMRAYNRQLSAEQYDIFWFSHSKTPIRLTYGAPNHNWNGNPKDQTCKSCGHIMQWKGRTKGSAAKKGERFRCTRPECKEGFVYLPFENGQHGVCEIYPNVHDKKWRVLEIEIDVNTHPPRFCPPETVPQPGDGVPKQERDPDDPESEDSDEALRKFLEQPIEDPNDEITIDDGEDDNGEGASRDVSGNATASSSKKKTTSYPHPRPRRIVPRLKGWTPKLDDSQGSAGPTVIHEVGSSDSDLLEDRPKKKAKRVETDRVTRSAARESTSKGNAVPKESTSKGKGKGKGKGKAEEVIFVASSPEPNPQSGEEEEESPVISRAMALFKKRGAYRGGLGRKRGTSSRK</sequence>
<protein>
    <submittedName>
        <fullName evidence="2">Uncharacterized protein</fullName>
    </submittedName>
</protein>
<feature type="compositionally biased region" description="Acidic residues" evidence="1">
    <location>
        <begin position="694"/>
        <end position="704"/>
    </location>
</feature>
<feature type="compositionally biased region" description="Basic residues" evidence="1">
    <location>
        <begin position="1"/>
        <end position="12"/>
    </location>
</feature>
<evidence type="ECO:0000313" key="3">
    <source>
        <dbReference type="Proteomes" id="UP000076738"/>
    </source>
</evidence>
<organism evidence="2 3">
    <name type="scientific">Calocera viscosa (strain TUFC12733)</name>
    <dbReference type="NCBI Taxonomy" id="1330018"/>
    <lineage>
        <taxon>Eukaryota</taxon>
        <taxon>Fungi</taxon>
        <taxon>Dikarya</taxon>
        <taxon>Basidiomycota</taxon>
        <taxon>Agaricomycotina</taxon>
        <taxon>Dacrymycetes</taxon>
        <taxon>Dacrymycetales</taxon>
        <taxon>Dacrymycetaceae</taxon>
        <taxon>Calocera</taxon>
    </lineage>
</organism>
<feature type="region of interest" description="Disordered" evidence="1">
    <location>
        <begin position="670"/>
        <end position="874"/>
    </location>
</feature>
<feature type="compositionally biased region" description="Basic and acidic residues" evidence="1">
    <location>
        <begin position="797"/>
        <end position="822"/>
    </location>
</feature>
<evidence type="ECO:0000256" key="1">
    <source>
        <dbReference type="SAM" id="MobiDB-lite"/>
    </source>
</evidence>
<gene>
    <name evidence="2" type="ORF">CALVIDRAFT_563393</name>
</gene>
<dbReference type="EMBL" id="KV417281">
    <property type="protein sequence ID" value="KZO97197.1"/>
    <property type="molecule type" value="Genomic_DNA"/>
</dbReference>
<dbReference type="AlphaFoldDB" id="A0A167MZC8"/>
<name>A0A167MZC8_CALVF</name>